<dbReference type="AlphaFoldDB" id="A0AAD4PKA8"/>
<dbReference type="InterPro" id="IPR036047">
    <property type="entry name" value="F-box-like_dom_sf"/>
</dbReference>
<sequence>MNKTENDCGILQLDEYCIEHILEYLEMEDHLNFAGTCNHFRLVFKLWAQRFYSNFILIGWISPSELKLLSLVNENVKLLRVDVDDLILSLNENYSKKRSYYFGKFRELFGGMQQLRRLSVWQFEYNNWHYAKTIIKDAASHQLQELEISADREQLSSLEKLRIALLDTTVNISTVYLDLIKTCTRLRLLSIFDLTTRESFAIQVSRLLEEFEDRRPLELFIYGQRESTITRTLENIDSSHLIYSSMNAEELIQLM</sequence>
<gene>
    <name evidence="2" type="ORF">KR093_005219</name>
</gene>
<keyword evidence="3" id="KW-1185">Reference proteome</keyword>
<evidence type="ECO:0000259" key="1">
    <source>
        <dbReference type="Pfam" id="PF00646"/>
    </source>
</evidence>
<feature type="domain" description="F-box" evidence="1">
    <location>
        <begin position="10"/>
        <end position="44"/>
    </location>
</feature>
<proteinExistence type="predicted"/>
<name>A0AAD4PKA8_9MUSC</name>
<reference evidence="2" key="1">
    <citation type="journal article" date="2021" name="Mol. Ecol. Resour.">
        <title>Phylogenomic analyses of the genus Drosophila reveals genomic signals of climate adaptation.</title>
        <authorList>
            <person name="Li F."/>
            <person name="Rane R.V."/>
            <person name="Luria V."/>
            <person name="Xiong Z."/>
            <person name="Chen J."/>
            <person name="Li Z."/>
            <person name="Catullo R.A."/>
            <person name="Griffin P.C."/>
            <person name="Schiffer M."/>
            <person name="Pearce S."/>
            <person name="Lee S.F."/>
            <person name="McElroy K."/>
            <person name="Stocker A."/>
            <person name="Shirriffs J."/>
            <person name="Cockerell F."/>
            <person name="Coppin C."/>
            <person name="Sgro C.M."/>
            <person name="Karger A."/>
            <person name="Cain J.W."/>
            <person name="Weber J.A."/>
            <person name="Santpere G."/>
            <person name="Kirschner M.W."/>
            <person name="Hoffmann A.A."/>
            <person name="Oakeshott J.G."/>
            <person name="Zhang G."/>
        </authorList>
    </citation>
    <scope>NUCLEOTIDE SEQUENCE</scope>
    <source>
        <strain evidence="2">BGI-SZ-2011g</strain>
    </source>
</reference>
<organism evidence="2 3">
    <name type="scientific">Drosophila rubida</name>
    <dbReference type="NCBI Taxonomy" id="30044"/>
    <lineage>
        <taxon>Eukaryota</taxon>
        <taxon>Metazoa</taxon>
        <taxon>Ecdysozoa</taxon>
        <taxon>Arthropoda</taxon>
        <taxon>Hexapoda</taxon>
        <taxon>Insecta</taxon>
        <taxon>Pterygota</taxon>
        <taxon>Neoptera</taxon>
        <taxon>Endopterygota</taxon>
        <taxon>Diptera</taxon>
        <taxon>Brachycera</taxon>
        <taxon>Muscomorpha</taxon>
        <taxon>Ephydroidea</taxon>
        <taxon>Drosophilidae</taxon>
        <taxon>Drosophila</taxon>
    </lineage>
</organism>
<evidence type="ECO:0000313" key="3">
    <source>
        <dbReference type="Proteomes" id="UP001200034"/>
    </source>
</evidence>
<dbReference type="Proteomes" id="UP001200034">
    <property type="component" value="Unassembled WGS sequence"/>
</dbReference>
<comment type="caution">
    <text evidence="2">The sequence shown here is derived from an EMBL/GenBank/DDBJ whole genome shotgun (WGS) entry which is preliminary data.</text>
</comment>
<evidence type="ECO:0000313" key="2">
    <source>
        <dbReference type="EMBL" id="KAH8370849.1"/>
    </source>
</evidence>
<dbReference type="SUPFAM" id="SSF81383">
    <property type="entry name" value="F-box domain"/>
    <property type="match status" value="1"/>
</dbReference>
<dbReference type="Pfam" id="PF00646">
    <property type="entry name" value="F-box"/>
    <property type="match status" value="1"/>
</dbReference>
<protein>
    <recommendedName>
        <fullName evidence="1">F-box domain-containing protein</fullName>
    </recommendedName>
</protein>
<accession>A0AAD4PKA8</accession>
<dbReference type="EMBL" id="JAJJHW010002585">
    <property type="protein sequence ID" value="KAH8370849.1"/>
    <property type="molecule type" value="Genomic_DNA"/>
</dbReference>
<dbReference type="InterPro" id="IPR001810">
    <property type="entry name" value="F-box_dom"/>
</dbReference>